<evidence type="ECO:0000256" key="4">
    <source>
        <dbReference type="ARBA" id="ARBA00022989"/>
    </source>
</evidence>
<sequence length="172" mass="18700">MAATIVHSNTDKTNGQAGLMADIGIVLAVIAIAALGGLVSGGSGDPWYVELTKPPLTPPGFVFGIVWPILYVLMAIGAVMVRRDTSTARNSGVPLGIFFFQLALNLAWSALFFYFHRPEMAFLDLIALLLSVLLMMFSFFKISKVAALLQVPYVLWLCFAGYLNLGIIWLNT</sequence>
<feature type="transmembrane region" description="Helical" evidence="6">
    <location>
        <begin position="60"/>
        <end position="81"/>
    </location>
</feature>
<keyword evidence="8" id="KW-1185">Reference proteome</keyword>
<dbReference type="Pfam" id="PF03073">
    <property type="entry name" value="TspO_MBR"/>
    <property type="match status" value="1"/>
</dbReference>
<feature type="transmembrane region" description="Helical" evidence="6">
    <location>
        <begin position="121"/>
        <end position="140"/>
    </location>
</feature>
<feature type="transmembrane region" description="Helical" evidence="6">
    <location>
        <begin position="93"/>
        <end position="115"/>
    </location>
</feature>
<comment type="caution">
    <text evidence="7">The sequence shown here is derived from an EMBL/GenBank/DDBJ whole genome shotgun (WGS) entry which is preliminary data.</text>
</comment>
<dbReference type="Gene3D" id="1.20.1260.100">
    <property type="entry name" value="TspO/MBR protein"/>
    <property type="match status" value="1"/>
</dbReference>
<evidence type="ECO:0000313" key="8">
    <source>
        <dbReference type="Proteomes" id="UP001596303"/>
    </source>
</evidence>
<proteinExistence type="inferred from homology"/>
<dbReference type="PIRSF" id="PIRSF005859">
    <property type="entry name" value="PBR"/>
    <property type="match status" value="1"/>
</dbReference>
<protein>
    <submittedName>
        <fullName evidence="7">TspO/MBR family protein</fullName>
    </submittedName>
</protein>
<keyword evidence="5 6" id="KW-0472">Membrane</keyword>
<dbReference type="PANTHER" id="PTHR10057:SF0">
    <property type="entry name" value="TRANSLOCATOR PROTEIN"/>
    <property type="match status" value="1"/>
</dbReference>
<comment type="similarity">
    <text evidence="2">Belongs to the TspO/BZRP family.</text>
</comment>
<reference evidence="8" key="1">
    <citation type="journal article" date="2019" name="Int. J. Syst. Evol. Microbiol.">
        <title>The Global Catalogue of Microorganisms (GCM) 10K type strain sequencing project: providing services to taxonomists for standard genome sequencing and annotation.</title>
        <authorList>
            <consortium name="The Broad Institute Genomics Platform"/>
            <consortium name="The Broad Institute Genome Sequencing Center for Infectious Disease"/>
            <person name="Wu L."/>
            <person name="Ma J."/>
        </authorList>
    </citation>
    <scope>NUCLEOTIDE SEQUENCE [LARGE SCALE GENOMIC DNA]</scope>
    <source>
        <strain evidence="8">CGMCC-1.15741</strain>
    </source>
</reference>
<dbReference type="RefSeq" id="WP_377379018.1">
    <property type="nucleotide sequence ID" value="NZ_JBHSSW010000012.1"/>
</dbReference>
<evidence type="ECO:0000256" key="1">
    <source>
        <dbReference type="ARBA" id="ARBA00004141"/>
    </source>
</evidence>
<evidence type="ECO:0000313" key="7">
    <source>
        <dbReference type="EMBL" id="MFC6198637.1"/>
    </source>
</evidence>
<feature type="transmembrane region" description="Helical" evidence="6">
    <location>
        <begin position="147"/>
        <end position="170"/>
    </location>
</feature>
<comment type="subcellular location">
    <subcellularLocation>
        <location evidence="1">Membrane</location>
        <topology evidence="1">Multi-pass membrane protein</topology>
    </subcellularLocation>
</comment>
<feature type="transmembrane region" description="Helical" evidence="6">
    <location>
        <begin position="19"/>
        <end position="40"/>
    </location>
</feature>
<dbReference type="InterPro" id="IPR004307">
    <property type="entry name" value="TspO_MBR"/>
</dbReference>
<evidence type="ECO:0000256" key="5">
    <source>
        <dbReference type="ARBA" id="ARBA00023136"/>
    </source>
</evidence>
<dbReference type="CDD" id="cd15904">
    <property type="entry name" value="TSPO_MBR"/>
    <property type="match status" value="1"/>
</dbReference>
<gene>
    <name evidence="7" type="ORF">ACFQDM_11120</name>
</gene>
<evidence type="ECO:0000256" key="6">
    <source>
        <dbReference type="SAM" id="Phobius"/>
    </source>
</evidence>
<evidence type="ECO:0000256" key="2">
    <source>
        <dbReference type="ARBA" id="ARBA00007524"/>
    </source>
</evidence>
<dbReference type="InterPro" id="IPR038330">
    <property type="entry name" value="TspO/MBR-related_sf"/>
</dbReference>
<name>A0ABW1SBJ1_9PROT</name>
<evidence type="ECO:0000256" key="3">
    <source>
        <dbReference type="ARBA" id="ARBA00022692"/>
    </source>
</evidence>
<dbReference type="Proteomes" id="UP001596303">
    <property type="component" value="Unassembled WGS sequence"/>
</dbReference>
<organism evidence="7 8">
    <name type="scientific">Ponticaulis profundi</name>
    <dbReference type="NCBI Taxonomy" id="2665222"/>
    <lineage>
        <taxon>Bacteria</taxon>
        <taxon>Pseudomonadati</taxon>
        <taxon>Pseudomonadota</taxon>
        <taxon>Alphaproteobacteria</taxon>
        <taxon>Hyphomonadales</taxon>
        <taxon>Hyphomonadaceae</taxon>
        <taxon>Ponticaulis</taxon>
    </lineage>
</organism>
<dbReference type="PANTHER" id="PTHR10057">
    <property type="entry name" value="PERIPHERAL-TYPE BENZODIAZEPINE RECEPTOR"/>
    <property type="match status" value="1"/>
</dbReference>
<dbReference type="EMBL" id="JBHSSW010000012">
    <property type="protein sequence ID" value="MFC6198637.1"/>
    <property type="molecule type" value="Genomic_DNA"/>
</dbReference>
<keyword evidence="4 6" id="KW-1133">Transmembrane helix</keyword>
<keyword evidence="3 6" id="KW-0812">Transmembrane</keyword>
<accession>A0ABW1SBJ1</accession>